<dbReference type="AlphaFoldDB" id="A0A1I7UEA7"/>
<name>A0A1I7UEA7_9PELO</name>
<feature type="region of interest" description="Disordered" evidence="1">
    <location>
        <begin position="206"/>
        <end position="242"/>
    </location>
</feature>
<sequence>MKSNENVDLDLKAKRIVYQMTKELERTDFNDDFHTVLLSLKMSQIEKKAGFDGYLKLQNEVKESLKNYMNLGEKADLLSLLSGQQMKCLNQMLKKGRSRETESSGKERKIEENGEYFGEKVVAKKVQVVEVIEDPPRIPFGIPPLQVDELYDNLDDWDESDEWVSSQPGRSSSRIPEIPMEPVPKPVKEPEKNVKFEVIPPKKIVSRARQIQKNDAQIQTDEVVEKEEKEPEIQEKTQPRAS</sequence>
<organism evidence="2 3">
    <name type="scientific">Caenorhabditis tropicalis</name>
    <dbReference type="NCBI Taxonomy" id="1561998"/>
    <lineage>
        <taxon>Eukaryota</taxon>
        <taxon>Metazoa</taxon>
        <taxon>Ecdysozoa</taxon>
        <taxon>Nematoda</taxon>
        <taxon>Chromadorea</taxon>
        <taxon>Rhabditida</taxon>
        <taxon>Rhabditina</taxon>
        <taxon>Rhabditomorpha</taxon>
        <taxon>Rhabditoidea</taxon>
        <taxon>Rhabditidae</taxon>
        <taxon>Peloderinae</taxon>
        <taxon>Caenorhabditis</taxon>
    </lineage>
</organism>
<dbReference type="WBParaSite" id="Csp11.Scaffold629.g8456.t2">
    <property type="protein sequence ID" value="Csp11.Scaffold629.g8456.t2"/>
    <property type="gene ID" value="Csp11.Scaffold629.g8456"/>
</dbReference>
<protein>
    <submittedName>
        <fullName evidence="3">SET domain bifurcated histone lysine methyltransferase 2</fullName>
    </submittedName>
</protein>
<feature type="compositionally biased region" description="Polar residues" evidence="1">
    <location>
        <begin position="209"/>
        <end position="220"/>
    </location>
</feature>
<feature type="compositionally biased region" description="Basic and acidic residues" evidence="1">
    <location>
        <begin position="226"/>
        <end position="242"/>
    </location>
</feature>
<evidence type="ECO:0000256" key="1">
    <source>
        <dbReference type="SAM" id="MobiDB-lite"/>
    </source>
</evidence>
<evidence type="ECO:0000313" key="2">
    <source>
        <dbReference type="Proteomes" id="UP000095282"/>
    </source>
</evidence>
<dbReference type="Proteomes" id="UP000095282">
    <property type="component" value="Unplaced"/>
</dbReference>
<keyword evidence="2" id="KW-1185">Reference proteome</keyword>
<accession>A0A1I7UEA7</accession>
<proteinExistence type="predicted"/>
<dbReference type="STRING" id="1561998.A0A1I7UEA7"/>
<evidence type="ECO:0000313" key="3">
    <source>
        <dbReference type="WBParaSite" id="Csp11.Scaffold629.g8456.t2"/>
    </source>
</evidence>
<reference evidence="3" key="1">
    <citation type="submission" date="2016-11" db="UniProtKB">
        <authorList>
            <consortium name="WormBaseParasite"/>
        </authorList>
    </citation>
    <scope>IDENTIFICATION</scope>
</reference>
<feature type="region of interest" description="Disordered" evidence="1">
    <location>
        <begin position="159"/>
        <end position="194"/>
    </location>
</feature>